<reference evidence="3 4" key="1">
    <citation type="journal article" date="2017" name="Int. J. Syst. Evol. Microbiol.">
        <title>Pseudokineococcus basanitobsidens sp. nov., isolated from volcanic rock.</title>
        <authorList>
            <person name="Lee D.W."/>
            <person name="Park M.Y."/>
            <person name="Kim J.J."/>
            <person name="Kim B.S."/>
        </authorList>
    </citation>
    <scope>NUCLEOTIDE SEQUENCE [LARGE SCALE GENOMIC DNA]</scope>
    <source>
        <strain evidence="3 4">DSM 103726</strain>
    </source>
</reference>
<keyword evidence="3" id="KW-0328">Glycosyltransferase</keyword>
<dbReference type="PANTHER" id="PTHR43685">
    <property type="entry name" value="GLYCOSYLTRANSFERASE"/>
    <property type="match status" value="1"/>
</dbReference>
<dbReference type="RefSeq" id="WP_339574693.1">
    <property type="nucleotide sequence ID" value="NZ_JBBIAA010000007.1"/>
</dbReference>
<dbReference type="InterPro" id="IPR050834">
    <property type="entry name" value="Glycosyltransf_2"/>
</dbReference>
<feature type="compositionally biased region" description="Basic residues" evidence="1">
    <location>
        <begin position="1"/>
        <end position="12"/>
    </location>
</feature>
<feature type="domain" description="Glycosyltransferase 2-like" evidence="2">
    <location>
        <begin position="38"/>
        <end position="164"/>
    </location>
</feature>
<dbReference type="Pfam" id="PF00535">
    <property type="entry name" value="Glycos_transf_2"/>
    <property type="match status" value="1"/>
</dbReference>
<keyword evidence="4" id="KW-1185">Reference proteome</keyword>
<accession>A0ABU8RJR4</accession>
<evidence type="ECO:0000313" key="4">
    <source>
        <dbReference type="Proteomes" id="UP001387100"/>
    </source>
</evidence>
<comment type="caution">
    <text evidence="3">The sequence shown here is derived from an EMBL/GenBank/DDBJ whole genome shotgun (WGS) entry which is preliminary data.</text>
</comment>
<dbReference type="InterPro" id="IPR029044">
    <property type="entry name" value="Nucleotide-diphossugar_trans"/>
</dbReference>
<dbReference type="SUPFAM" id="SSF53448">
    <property type="entry name" value="Nucleotide-diphospho-sugar transferases"/>
    <property type="match status" value="1"/>
</dbReference>
<dbReference type="PANTHER" id="PTHR43685:SF11">
    <property type="entry name" value="GLYCOSYLTRANSFERASE TAGX-RELATED"/>
    <property type="match status" value="1"/>
</dbReference>
<evidence type="ECO:0000259" key="2">
    <source>
        <dbReference type="Pfam" id="PF00535"/>
    </source>
</evidence>
<proteinExistence type="predicted"/>
<protein>
    <submittedName>
        <fullName evidence="3">Glycosyltransferase</fullName>
        <ecNumber evidence="3">2.4.-.-</ecNumber>
    </submittedName>
</protein>
<evidence type="ECO:0000256" key="1">
    <source>
        <dbReference type="SAM" id="MobiDB-lite"/>
    </source>
</evidence>
<dbReference type="InterPro" id="IPR001173">
    <property type="entry name" value="Glyco_trans_2-like"/>
</dbReference>
<dbReference type="EMBL" id="JBBIAA010000007">
    <property type="protein sequence ID" value="MEJ5945308.1"/>
    <property type="molecule type" value="Genomic_DNA"/>
</dbReference>
<dbReference type="Proteomes" id="UP001387100">
    <property type="component" value="Unassembled WGS sequence"/>
</dbReference>
<feature type="region of interest" description="Disordered" evidence="1">
    <location>
        <begin position="1"/>
        <end position="30"/>
    </location>
</feature>
<gene>
    <name evidence="3" type="ORF">WDZ17_08380</name>
</gene>
<evidence type="ECO:0000313" key="3">
    <source>
        <dbReference type="EMBL" id="MEJ5945308.1"/>
    </source>
</evidence>
<keyword evidence="3" id="KW-0808">Transferase</keyword>
<sequence length="357" mass="39693">MTEPPHHRRPHAGRPAGDRLGPPAHEADGADGAPEIAVVIAVHDVEQYVAETMDSLLAQTWPRWSCVVVDDGSRDGTAEALAPYLHDQRVRLLQQPQAGSAAARNAGLAAVAPEVPLVAFLDGDDTWLPDALERLADALLADPRAVGAYGLAEYMDEASRPVRVGEHPWRQRDRRRMRGHRIASVPRGEDTDFGVLLVSGPIWPSAVALHRHDVVRRVGGFDERLRLQQDWDLYIRQSRSGHFTVLDEQVAWYRQHGTNVTHRTVQRVYFQDAVRRKTWADAANSAAQRHEAVRAWRALQARRVLASARRGRAALERRDRRATAHSLRATLTLCAQMLGSRPPLPDADAIARTGRAL</sequence>
<dbReference type="GO" id="GO:0016757">
    <property type="term" value="F:glycosyltransferase activity"/>
    <property type="evidence" value="ECO:0007669"/>
    <property type="project" value="UniProtKB-KW"/>
</dbReference>
<dbReference type="Gene3D" id="3.90.550.10">
    <property type="entry name" value="Spore Coat Polysaccharide Biosynthesis Protein SpsA, Chain A"/>
    <property type="match status" value="1"/>
</dbReference>
<organism evidence="3 4">
    <name type="scientific">Pseudokineococcus basanitobsidens</name>
    <dbReference type="NCBI Taxonomy" id="1926649"/>
    <lineage>
        <taxon>Bacteria</taxon>
        <taxon>Bacillati</taxon>
        <taxon>Actinomycetota</taxon>
        <taxon>Actinomycetes</taxon>
        <taxon>Kineosporiales</taxon>
        <taxon>Kineosporiaceae</taxon>
        <taxon>Pseudokineococcus</taxon>
    </lineage>
</organism>
<name>A0ABU8RJR4_9ACTN</name>
<dbReference type="EC" id="2.4.-.-" evidence="3"/>